<dbReference type="SMART" id="SM00347">
    <property type="entry name" value="HTH_MARR"/>
    <property type="match status" value="1"/>
</dbReference>
<keyword evidence="3" id="KW-1185">Reference proteome</keyword>
<proteinExistence type="predicted"/>
<evidence type="ECO:0000313" key="2">
    <source>
        <dbReference type="EMBL" id="GJE06699.1"/>
    </source>
</evidence>
<dbReference type="Proteomes" id="UP001055102">
    <property type="component" value="Unassembled WGS sequence"/>
</dbReference>
<dbReference type="InterPro" id="IPR000835">
    <property type="entry name" value="HTH_MarR-typ"/>
</dbReference>
<evidence type="ECO:0000313" key="3">
    <source>
        <dbReference type="Proteomes" id="UP001055102"/>
    </source>
</evidence>
<dbReference type="PROSITE" id="PS50995">
    <property type="entry name" value="HTH_MARR_2"/>
    <property type="match status" value="1"/>
</dbReference>
<dbReference type="PANTHER" id="PTHR33164:SF105">
    <property type="entry name" value="TRANSCRIPTIONAL REPRESSOR PROTEIN-RELATED"/>
    <property type="match status" value="1"/>
</dbReference>
<dbReference type="InterPro" id="IPR036390">
    <property type="entry name" value="WH_DNA-bd_sf"/>
</dbReference>
<evidence type="ECO:0000259" key="1">
    <source>
        <dbReference type="PROSITE" id="PS50995"/>
    </source>
</evidence>
<dbReference type="InterPro" id="IPR039422">
    <property type="entry name" value="MarR/SlyA-like"/>
</dbReference>
<dbReference type="Pfam" id="PF12802">
    <property type="entry name" value="MarR_2"/>
    <property type="match status" value="1"/>
</dbReference>
<protein>
    <submittedName>
        <fullName evidence="2">HTH-type transcriptional regulator/GBAA_1941/BAS1801</fullName>
    </submittedName>
</protein>
<dbReference type="InterPro" id="IPR036388">
    <property type="entry name" value="WH-like_DNA-bd_sf"/>
</dbReference>
<organism evidence="2 3">
    <name type="scientific">Methylobacterium jeotgali</name>
    <dbReference type="NCBI Taxonomy" id="381630"/>
    <lineage>
        <taxon>Bacteria</taxon>
        <taxon>Pseudomonadati</taxon>
        <taxon>Pseudomonadota</taxon>
        <taxon>Alphaproteobacteria</taxon>
        <taxon>Hyphomicrobiales</taxon>
        <taxon>Methylobacteriaceae</taxon>
        <taxon>Methylobacterium</taxon>
    </lineage>
</organism>
<comment type="caution">
    <text evidence="2">The sequence shown here is derived from an EMBL/GenBank/DDBJ whole genome shotgun (WGS) entry which is preliminary data.</text>
</comment>
<dbReference type="Gene3D" id="1.10.10.10">
    <property type="entry name" value="Winged helix-like DNA-binding domain superfamily/Winged helix DNA-binding domain"/>
    <property type="match status" value="1"/>
</dbReference>
<accession>A0ABQ4SY06</accession>
<sequence length="139" mass="15148">MTDRPSPCHCRVLREATRRTTQLYDRHLAPSGLRLGQYSVLAVLARAGPLTVGALAEALVMDRTATSRTLLPLQRDGLVGSGPGRDGRSRALELTPTGRERLAAARPLWLDAQAAFETAYGSEEARDLGRSLTRVVERI</sequence>
<gene>
    <name evidence="2" type="ORF">AOPFMNJM_2021</name>
</gene>
<name>A0ABQ4SY06_9HYPH</name>
<dbReference type="EMBL" id="BPQR01000033">
    <property type="protein sequence ID" value="GJE06699.1"/>
    <property type="molecule type" value="Genomic_DNA"/>
</dbReference>
<reference evidence="2" key="2">
    <citation type="submission" date="2021-08" db="EMBL/GenBank/DDBJ databases">
        <authorList>
            <person name="Tani A."/>
            <person name="Ola A."/>
            <person name="Ogura Y."/>
            <person name="Katsura K."/>
            <person name="Hayashi T."/>
        </authorList>
    </citation>
    <scope>NUCLEOTIDE SEQUENCE</scope>
    <source>
        <strain evidence="2">LMG 23639</strain>
    </source>
</reference>
<reference evidence="2" key="1">
    <citation type="journal article" date="2021" name="Front. Microbiol.">
        <title>Comprehensive Comparative Genomics and Phenotyping of Methylobacterium Species.</title>
        <authorList>
            <person name="Alessa O."/>
            <person name="Ogura Y."/>
            <person name="Fujitani Y."/>
            <person name="Takami H."/>
            <person name="Hayashi T."/>
            <person name="Sahin N."/>
            <person name="Tani A."/>
        </authorList>
    </citation>
    <scope>NUCLEOTIDE SEQUENCE</scope>
    <source>
        <strain evidence="2">LMG 23639</strain>
    </source>
</reference>
<dbReference type="RefSeq" id="WP_238275546.1">
    <property type="nucleotide sequence ID" value="NZ_BPQR01000033.1"/>
</dbReference>
<dbReference type="PANTHER" id="PTHR33164">
    <property type="entry name" value="TRANSCRIPTIONAL REGULATOR, MARR FAMILY"/>
    <property type="match status" value="1"/>
</dbReference>
<feature type="domain" description="HTH marR-type" evidence="1">
    <location>
        <begin position="6"/>
        <end position="137"/>
    </location>
</feature>
<dbReference type="SUPFAM" id="SSF46785">
    <property type="entry name" value="Winged helix' DNA-binding domain"/>
    <property type="match status" value="1"/>
</dbReference>